<evidence type="ECO:0000313" key="3">
    <source>
        <dbReference type="Proteomes" id="UP000449906"/>
    </source>
</evidence>
<sequence>MSLRPVRDDQWDVVAWLWQDFRHDLGVVVDGFPYADGRYRHEWLDEYPAPDRCGYLSWRPHPNTGEDAPVAFALVRGLDAPSRVMQAFFVVPAARRDGFARDLALDVLGRHPGPCEIPFQHDNERAVRFWRKVATAAWGSAWTETEEPVPGKPGVPPDHWIRSS</sequence>
<organism evidence="2 3">
    <name type="scientific">Nocardioides simplex</name>
    <name type="common">Arthrobacter simplex</name>
    <dbReference type="NCBI Taxonomy" id="2045"/>
    <lineage>
        <taxon>Bacteria</taxon>
        <taxon>Bacillati</taxon>
        <taxon>Actinomycetota</taxon>
        <taxon>Actinomycetes</taxon>
        <taxon>Propionibacteriales</taxon>
        <taxon>Nocardioidaceae</taxon>
        <taxon>Pimelobacter</taxon>
    </lineage>
</organism>
<proteinExistence type="predicted"/>
<reference evidence="2 3" key="1">
    <citation type="submission" date="2019-09" db="EMBL/GenBank/DDBJ databases">
        <title>Pimelobacter sp. isolated from Paulinella.</title>
        <authorList>
            <person name="Jeong S.E."/>
        </authorList>
    </citation>
    <scope>NUCLEOTIDE SEQUENCE [LARGE SCALE GENOMIC DNA]</scope>
    <source>
        <strain evidence="2 3">Pch-N</strain>
    </source>
</reference>
<gene>
    <name evidence="2" type="ORF">F9L07_01275</name>
</gene>
<dbReference type="EMBL" id="WBVM01000001">
    <property type="protein sequence ID" value="KAB2810627.1"/>
    <property type="molecule type" value="Genomic_DNA"/>
</dbReference>
<accession>A0A7J5DXI1</accession>
<evidence type="ECO:0000313" key="2">
    <source>
        <dbReference type="EMBL" id="KAB2810627.1"/>
    </source>
</evidence>
<feature type="region of interest" description="Disordered" evidence="1">
    <location>
        <begin position="142"/>
        <end position="164"/>
    </location>
</feature>
<evidence type="ECO:0000256" key="1">
    <source>
        <dbReference type="SAM" id="MobiDB-lite"/>
    </source>
</evidence>
<comment type="caution">
    <text evidence="2">The sequence shown here is derived from an EMBL/GenBank/DDBJ whole genome shotgun (WGS) entry which is preliminary data.</text>
</comment>
<dbReference type="RefSeq" id="WP_151577954.1">
    <property type="nucleotide sequence ID" value="NZ_WBVM01000001.1"/>
</dbReference>
<name>A0A7J5DXI1_NOCSI</name>
<keyword evidence="2" id="KW-0808">Transferase</keyword>
<dbReference type="SUPFAM" id="SSF55729">
    <property type="entry name" value="Acyl-CoA N-acyltransferases (Nat)"/>
    <property type="match status" value="1"/>
</dbReference>
<dbReference type="Gene3D" id="3.40.630.30">
    <property type="match status" value="1"/>
</dbReference>
<dbReference type="InterPro" id="IPR016181">
    <property type="entry name" value="Acyl_CoA_acyltransferase"/>
</dbReference>
<dbReference type="GO" id="GO:0016740">
    <property type="term" value="F:transferase activity"/>
    <property type="evidence" value="ECO:0007669"/>
    <property type="project" value="UniProtKB-KW"/>
</dbReference>
<protein>
    <submittedName>
        <fullName evidence="2">GNAT family N-acetyltransferase</fullName>
    </submittedName>
</protein>
<dbReference type="Proteomes" id="UP000449906">
    <property type="component" value="Unassembled WGS sequence"/>
</dbReference>
<dbReference type="AlphaFoldDB" id="A0A7J5DXI1"/>